<protein>
    <recommendedName>
        <fullName evidence="3">TubC N-terminal docking domain-containing protein</fullName>
    </recommendedName>
</protein>
<name>A0A975MLY0_9GAMM</name>
<dbReference type="EMBL" id="CP073754">
    <property type="protein sequence ID" value="QWF69804.1"/>
    <property type="molecule type" value="Genomic_DNA"/>
</dbReference>
<proteinExistence type="predicted"/>
<dbReference type="KEGG" id="mpad:KEF85_10530"/>
<evidence type="ECO:0000313" key="1">
    <source>
        <dbReference type="EMBL" id="QWF69804.1"/>
    </source>
</evidence>
<reference evidence="1" key="1">
    <citation type="submission" date="2021-04" db="EMBL/GenBank/DDBJ databases">
        <title>Draft genome sequence data of methanotrophic Methylovulum sp. strain S1L and Methylomonas sp. strain S2AM isolated from boreal lake water columns.</title>
        <authorList>
            <person name="Rissanen A.J."/>
            <person name="Mangayil R."/>
            <person name="Svenning M.M."/>
            <person name="Khanongnuch R."/>
        </authorList>
    </citation>
    <scope>NUCLEOTIDE SEQUENCE</scope>
    <source>
        <strain evidence="1">S2AM</strain>
    </source>
</reference>
<dbReference type="Proteomes" id="UP000676649">
    <property type="component" value="Chromosome"/>
</dbReference>
<gene>
    <name evidence="1" type="ORF">KEF85_10530</name>
</gene>
<evidence type="ECO:0008006" key="3">
    <source>
        <dbReference type="Google" id="ProtNLM"/>
    </source>
</evidence>
<dbReference type="RefSeq" id="WP_215580295.1">
    <property type="nucleotide sequence ID" value="NZ_CP073754.1"/>
</dbReference>
<sequence length="152" mass="17767">MGALQKIREAGFNIALKGDALAISPASALTQNQREFLKQHKAEIVYELQVESTHLFQLDKAKILAYMEAIGESDKEIIAEVLYECARNPDKLYWLLNWVDKQLQSKLPVKFPDDRRFCTECRHLRNSYCTKQQFRPLDDIPRRCNDYGDRIF</sequence>
<organism evidence="1 2">
    <name type="scientific">Methylomonas paludis</name>
    <dbReference type="NCBI Taxonomy" id="1173101"/>
    <lineage>
        <taxon>Bacteria</taxon>
        <taxon>Pseudomonadati</taxon>
        <taxon>Pseudomonadota</taxon>
        <taxon>Gammaproteobacteria</taxon>
        <taxon>Methylococcales</taxon>
        <taxon>Methylococcaceae</taxon>
        <taxon>Methylomonas</taxon>
    </lineage>
</organism>
<evidence type="ECO:0000313" key="2">
    <source>
        <dbReference type="Proteomes" id="UP000676649"/>
    </source>
</evidence>
<dbReference type="AlphaFoldDB" id="A0A975MLY0"/>
<accession>A0A975MLY0</accession>
<keyword evidence="2" id="KW-1185">Reference proteome</keyword>